<keyword evidence="3" id="KW-1185">Reference proteome</keyword>
<reference evidence="2 3" key="1">
    <citation type="submission" date="2019-01" db="EMBL/GenBank/DDBJ databases">
        <authorList>
            <person name="Chen W.-M."/>
        </authorList>
    </citation>
    <scope>NUCLEOTIDE SEQUENCE [LARGE SCALE GENOMIC DNA]</scope>
    <source>
        <strain evidence="2 3">YBJ-36</strain>
    </source>
</reference>
<dbReference type="AlphaFoldDB" id="A0A437MG04"/>
<dbReference type="PANTHER" id="PTHR30383:SF5">
    <property type="entry name" value="SGNH HYDROLASE-TYPE ESTERASE DOMAIN-CONTAINING PROTEIN"/>
    <property type="match status" value="1"/>
</dbReference>
<dbReference type="InterPro" id="IPR013830">
    <property type="entry name" value="SGNH_hydro"/>
</dbReference>
<evidence type="ECO:0000313" key="3">
    <source>
        <dbReference type="Proteomes" id="UP000282759"/>
    </source>
</evidence>
<dbReference type="CDD" id="cd04501">
    <property type="entry name" value="SGNH_hydrolase_like_4"/>
    <property type="match status" value="1"/>
</dbReference>
<dbReference type="Pfam" id="PF13472">
    <property type="entry name" value="Lipase_GDSL_2"/>
    <property type="match status" value="1"/>
</dbReference>
<dbReference type="Gene3D" id="3.40.50.1110">
    <property type="entry name" value="SGNH hydrolase"/>
    <property type="match status" value="1"/>
</dbReference>
<dbReference type="EMBL" id="SACK01000014">
    <property type="protein sequence ID" value="RVT96581.1"/>
    <property type="molecule type" value="Genomic_DNA"/>
</dbReference>
<feature type="domain" description="SGNH hydrolase-type esterase" evidence="1">
    <location>
        <begin position="50"/>
        <end position="213"/>
    </location>
</feature>
<dbReference type="OrthoDB" id="9794725at2"/>
<protein>
    <submittedName>
        <fullName evidence="2">Acylhydrolase</fullName>
    </submittedName>
</protein>
<sequence length="230" mass="25641">MGQDKPSDDAEKLRRHMEDRVHYDWAFNKRFTDDNAKLSTPAAGEKRVVFMGNSITEGWSNTDPDFFKGKSYVNRGISGQTTPQMLVRFRQDVIDLKPSVVIILAGINDIAQNTGPATLEFTFGNIASMAELARANGIKVVLSSVLPAYDFPWHPGLEPAPKVMKLNAMLKEYADKNNIVYVDYFSAMADERKGLPADLAHDGVHPNLKGYKIMEPLAEKAIAEALKRKK</sequence>
<dbReference type="SUPFAM" id="SSF52266">
    <property type="entry name" value="SGNH hydrolase"/>
    <property type="match status" value="1"/>
</dbReference>
<evidence type="ECO:0000313" key="2">
    <source>
        <dbReference type="EMBL" id="RVT96581.1"/>
    </source>
</evidence>
<dbReference type="InterPro" id="IPR051532">
    <property type="entry name" value="Ester_Hydrolysis_Enzymes"/>
</dbReference>
<dbReference type="Proteomes" id="UP000282759">
    <property type="component" value="Unassembled WGS sequence"/>
</dbReference>
<name>A0A437MG04_9SPHI</name>
<proteinExistence type="predicted"/>
<evidence type="ECO:0000259" key="1">
    <source>
        <dbReference type="Pfam" id="PF13472"/>
    </source>
</evidence>
<dbReference type="GO" id="GO:0004622">
    <property type="term" value="F:phosphatidylcholine lysophospholipase activity"/>
    <property type="evidence" value="ECO:0007669"/>
    <property type="project" value="TreeGrafter"/>
</dbReference>
<accession>A0A437MG04</accession>
<gene>
    <name evidence="2" type="ORF">EOD41_19855</name>
</gene>
<dbReference type="InterPro" id="IPR036514">
    <property type="entry name" value="SGNH_hydro_sf"/>
</dbReference>
<keyword evidence="2" id="KW-0378">Hydrolase</keyword>
<dbReference type="PANTHER" id="PTHR30383">
    <property type="entry name" value="THIOESTERASE 1/PROTEASE 1/LYSOPHOSPHOLIPASE L1"/>
    <property type="match status" value="1"/>
</dbReference>
<comment type="caution">
    <text evidence="2">The sequence shown here is derived from an EMBL/GenBank/DDBJ whole genome shotgun (WGS) entry which is preliminary data.</text>
</comment>
<organism evidence="2 3">
    <name type="scientific">Mucilaginibacter limnophilus</name>
    <dbReference type="NCBI Taxonomy" id="1932778"/>
    <lineage>
        <taxon>Bacteria</taxon>
        <taxon>Pseudomonadati</taxon>
        <taxon>Bacteroidota</taxon>
        <taxon>Sphingobacteriia</taxon>
        <taxon>Sphingobacteriales</taxon>
        <taxon>Sphingobacteriaceae</taxon>
        <taxon>Mucilaginibacter</taxon>
    </lineage>
</organism>